<dbReference type="OrthoDB" id="2082416at2"/>
<evidence type="ECO:0000313" key="2">
    <source>
        <dbReference type="Proteomes" id="UP000238034"/>
    </source>
</evidence>
<organism evidence="1 2">
    <name type="scientific">Arcticibacter pallidicorallinus</name>
    <dbReference type="NCBI Taxonomy" id="1259464"/>
    <lineage>
        <taxon>Bacteria</taxon>
        <taxon>Pseudomonadati</taxon>
        <taxon>Bacteroidota</taxon>
        <taxon>Sphingobacteriia</taxon>
        <taxon>Sphingobacteriales</taxon>
        <taxon>Sphingobacteriaceae</taxon>
        <taxon>Arcticibacter</taxon>
    </lineage>
</organism>
<proteinExistence type="predicted"/>
<gene>
    <name evidence="1" type="ORF">B0I27_104228</name>
</gene>
<name>A0A2T0U5T3_9SPHI</name>
<dbReference type="EMBL" id="PVTH01000004">
    <property type="protein sequence ID" value="PRY53218.1"/>
    <property type="molecule type" value="Genomic_DNA"/>
</dbReference>
<dbReference type="AlphaFoldDB" id="A0A2T0U5T3"/>
<dbReference type="RefSeq" id="WP_106292793.1">
    <property type="nucleotide sequence ID" value="NZ_PVTH01000004.1"/>
</dbReference>
<dbReference type="Proteomes" id="UP000238034">
    <property type="component" value="Unassembled WGS sequence"/>
</dbReference>
<evidence type="ECO:0008006" key="3">
    <source>
        <dbReference type="Google" id="ProtNLM"/>
    </source>
</evidence>
<keyword evidence="2" id="KW-1185">Reference proteome</keyword>
<sequence length="333" mass="38113">MANNVNTAFKEFLKEKVNLDSSQSSTAIKSKDWLINQLQSLSRDNDDFPPILSSIHLHYGSFARKTKTRPLNDIDLMIGIMGIGSTYDLYSSTHATISANPNIPSLVKLCDPYTSNLNSIKVINCFIKYLPQIYQYRNAVIKRNQEAAVLDLSSYDWKFDIVPSFITDEDSSGKTFYLIPDGYGKWKKTDPRIDRDRLSQINQANSGNVLNVIRIIKFWNKRRNVTTIPSYLLENIILNYYAHSTSCSAWVDLEVADILTYLASTIYNPVYDPKGIQGDLNNLSWDEKSRISKIATEHAAAARKAREYESANNHHMSTLYWYDVFGDDFPRWS</sequence>
<comment type="caution">
    <text evidence="1">The sequence shown here is derived from an EMBL/GenBank/DDBJ whole genome shotgun (WGS) entry which is preliminary data.</text>
</comment>
<evidence type="ECO:0000313" key="1">
    <source>
        <dbReference type="EMBL" id="PRY53218.1"/>
    </source>
</evidence>
<accession>A0A2T0U5T3</accession>
<reference evidence="1 2" key="1">
    <citation type="submission" date="2018-03" db="EMBL/GenBank/DDBJ databases">
        <title>Genomic Encyclopedia of Type Strains, Phase III (KMG-III): the genomes of soil and plant-associated and newly described type strains.</title>
        <authorList>
            <person name="Whitman W."/>
        </authorList>
    </citation>
    <scope>NUCLEOTIDE SEQUENCE [LARGE SCALE GENOMIC DNA]</scope>
    <source>
        <strain evidence="1 2">CGMCC 1.9313</strain>
    </source>
</reference>
<protein>
    <recommendedName>
        <fullName evidence="3">Nucleotidyltransferase</fullName>
    </recommendedName>
</protein>